<evidence type="ECO:0000256" key="1">
    <source>
        <dbReference type="ARBA" id="ARBA00002265"/>
    </source>
</evidence>
<evidence type="ECO:0000256" key="12">
    <source>
        <dbReference type="SAM" id="Phobius"/>
    </source>
</evidence>
<comment type="function">
    <text evidence="1">Part of the ABC transporter complex LptBFG involved in the translocation of lipopolysaccharide (LPS) from the inner membrane to the outer membrane.</text>
</comment>
<keyword evidence="6" id="KW-1003">Cell membrane</keyword>
<evidence type="ECO:0000256" key="4">
    <source>
        <dbReference type="ARBA" id="ARBA00014213"/>
    </source>
</evidence>
<evidence type="ECO:0000256" key="11">
    <source>
        <dbReference type="ARBA" id="ARBA00026081"/>
    </source>
</evidence>
<comment type="subcellular location">
    <subcellularLocation>
        <location evidence="2">Cell inner membrane</location>
        <topology evidence="2">Multi-pass membrane protein</topology>
    </subcellularLocation>
</comment>
<keyword evidence="14" id="KW-1185">Reference proteome</keyword>
<evidence type="ECO:0000256" key="7">
    <source>
        <dbReference type="ARBA" id="ARBA00022519"/>
    </source>
</evidence>
<dbReference type="NCBIfam" id="TIGR04407">
    <property type="entry name" value="LptF_YjgP"/>
    <property type="match status" value="1"/>
</dbReference>
<feature type="transmembrane region" description="Helical" evidence="12">
    <location>
        <begin position="53"/>
        <end position="78"/>
    </location>
</feature>
<dbReference type="GO" id="GO:0055085">
    <property type="term" value="P:transmembrane transport"/>
    <property type="evidence" value="ECO:0007669"/>
    <property type="project" value="InterPro"/>
</dbReference>
<reference evidence="13 14" key="1">
    <citation type="submission" date="2013-08" db="EMBL/GenBank/DDBJ databases">
        <title>Genome sequencing of Lysobacter.</title>
        <authorList>
            <person name="Zhang S."/>
            <person name="Wang G."/>
        </authorList>
    </citation>
    <scope>NUCLEOTIDE SEQUENCE [LARGE SCALE GENOMIC DNA]</scope>
    <source>
        <strain evidence="13 14">Ko07</strain>
    </source>
</reference>
<sequence>MPKLDRYLLSELAQTTFATLVVLLIVSVGGVITDVLKDIASGRLPAGLMLAQLGLVLLSWLPLILPLALMLGLMLGVGRLYRDSEMPVIAAMGIGPPHLLRPLMALVLPVVVVVGLCSLWLGPMAERTSRLMINEANRNLVISGLSPGSFTEIPGGGGVVYVGAMPGDGSRFERIFIYRHSGDRLDITTANTGSLSVDDGGERYLTLDNGFQVEGPMDAGLDYRLMRYASNEVRLPAGKERYDPNDPKVLPTTQLVGDPRRAAGAELHARLAPPLLTLAFALMAIPLARSTPRQARYGGAMMGFFAYLIGMNLVQVGQGWLASGRIAPGLGLWWLVLPLLAGAVWLYFRDGRMRRSRTPTLQEAGR</sequence>
<accession>A0A0A0EUZ6</accession>
<dbReference type="Pfam" id="PF03739">
    <property type="entry name" value="LptF_LptG"/>
    <property type="match status" value="1"/>
</dbReference>
<keyword evidence="7" id="KW-0997">Cell inner membrane</keyword>
<evidence type="ECO:0000256" key="8">
    <source>
        <dbReference type="ARBA" id="ARBA00022692"/>
    </source>
</evidence>
<evidence type="ECO:0000256" key="6">
    <source>
        <dbReference type="ARBA" id="ARBA00022475"/>
    </source>
</evidence>
<evidence type="ECO:0000313" key="13">
    <source>
        <dbReference type="EMBL" id="KGM52967.1"/>
    </source>
</evidence>
<dbReference type="Proteomes" id="UP000030017">
    <property type="component" value="Unassembled WGS sequence"/>
</dbReference>
<keyword evidence="10 12" id="KW-0472">Membrane</keyword>
<keyword evidence="8 12" id="KW-0812">Transmembrane</keyword>
<dbReference type="STRING" id="1122185.N792_01705"/>
<feature type="transmembrane region" description="Helical" evidence="12">
    <location>
        <begin position="326"/>
        <end position="348"/>
    </location>
</feature>
<feature type="transmembrane region" description="Helical" evidence="12">
    <location>
        <begin position="99"/>
        <end position="121"/>
    </location>
</feature>
<organism evidence="13 14">
    <name type="scientific">Lysobacter concretionis Ko07 = DSM 16239</name>
    <dbReference type="NCBI Taxonomy" id="1122185"/>
    <lineage>
        <taxon>Bacteria</taxon>
        <taxon>Pseudomonadati</taxon>
        <taxon>Pseudomonadota</taxon>
        <taxon>Gammaproteobacteria</taxon>
        <taxon>Lysobacterales</taxon>
        <taxon>Lysobacteraceae</taxon>
        <taxon>Novilysobacter</taxon>
    </lineage>
</organism>
<dbReference type="RefSeq" id="WP_036191884.1">
    <property type="nucleotide sequence ID" value="NZ_AVPS01000001.1"/>
</dbReference>
<evidence type="ECO:0000256" key="3">
    <source>
        <dbReference type="ARBA" id="ARBA00007725"/>
    </source>
</evidence>
<evidence type="ECO:0000256" key="2">
    <source>
        <dbReference type="ARBA" id="ARBA00004429"/>
    </source>
</evidence>
<feature type="transmembrane region" description="Helical" evidence="12">
    <location>
        <begin position="300"/>
        <end position="320"/>
    </location>
</feature>
<dbReference type="GO" id="GO:0043190">
    <property type="term" value="C:ATP-binding cassette (ABC) transporter complex"/>
    <property type="evidence" value="ECO:0007669"/>
    <property type="project" value="InterPro"/>
</dbReference>
<dbReference type="PANTHER" id="PTHR33529:SF7">
    <property type="entry name" value="LIPOPOLYSACCHARIDE EXPORT SYSTEM PERMEASE PROTEIN LPTF"/>
    <property type="match status" value="1"/>
</dbReference>
<comment type="subunit">
    <text evidence="11">Component of the lipopolysaccharide transport and assembly complex. The LptBFG transporter is composed of two ATP-binding proteins (LptB) and two transmembrane proteins (LptF and LptG).</text>
</comment>
<dbReference type="GO" id="GO:0015920">
    <property type="term" value="P:lipopolysaccharide transport"/>
    <property type="evidence" value="ECO:0007669"/>
    <property type="project" value="TreeGrafter"/>
</dbReference>
<evidence type="ECO:0000256" key="5">
    <source>
        <dbReference type="ARBA" id="ARBA00022448"/>
    </source>
</evidence>
<comment type="caution">
    <text evidence="13">The sequence shown here is derived from an EMBL/GenBank/DDBJ whole genome shotgun (WGS) entry which is preliminary data.</text>
</comment>
<feature type="transmembrane region" description="Helical" evidence="12">
    <location>
        <begin position="12"/>
        <end position="33"/>
    </location>
</feature>
<evidence type="ECO:0000313" key="14">
    <source>
        <dbReference type="Proteomes" id="UP000030017"/>
    </source>
</evidence>
<dbReference type="InterPro" id="IPR030922">
    <property type="entry name" value="LptF"/>
</dbReference>
<name>A0A0A0EUZ6_9GAMM</name>
<dbReference type="AlphaFoldDB" id="A0A0A0EUZ6"/>
<dbReference type="PANTHER" id="PTHR33529">
    <property type="entry name" value="SLR0882 PROTEIN-RELATED"/>
    <property type="match status" value="1"/>
</dbReference>
<protein>
    <recommendedName>
        <fullName evidence="4">Lipopolysaccharide export system permease protein LptF</fullName>
    </recommendedName>
</protein>
<dbReference type="eggNOG" id="COG0795">
    <property type="taxonomic scope" value="Bacteria"/>
</dbReference>
<dbReference type="EMBL" id="AVPS01000001">
    <property type="protein sequence ID" value="KGM52967.1"/>
    <property type="molecule type" value="Genomic_DNA"/>
</dbReference>
<evidence type="ECO:0000256" key="10">
    <source>
        <dbReference type="ARBA" id="ARBA00023136"/>
    </source>
</evidence>
<keyword evidence="5" id="KW-0813">Transport</keyword>
<proteinExistence type="inferred from homology"/>
<gene>
    <name evidence="13" type="ORF">N792_01705</name>
</gene>
<keyword evidence="9 12" id="KW-1133">Transmembrane helix</keyword>
<dbReference type="InterPro" id="IPR005495">
    <property type="entry name" value="LptG/LptF_permease"/>
</dbReference>
<comment type="similarity">
    <text evidence="3">Belongs to the LptF/LptG family.</text>
</comment>
<evidence type="ECO:0000256" key="9">
    <source>
        <dbReference type="ARBA" id="ARBA00022989"/>
    </source>
</evidence>
<dbReference type="OrthoDB" id="9778062at2"/>